<evidence type="ECO:0000313" key="2">
    <source>
        <dbReference type="Proteomes" id="UP000016933"/>
    </source>
</evidence>
<accession>N1PVC7</accession>
<keyword evidence="2" id="KW-1185">Reference proteome</keyword>
<gene>
    <name evidence="1" type="ORF">DOTSEDRAFT_21116</name>
</gene>
<dbReference type="Proteomes" id="UP000016933">
    <property type="component" value="Unassembled WGS sequence"/>
</dbReference>
<organism evidence="1 2">
    <name type="scientific">Dothistroma septosporum (strain NZE10 / CBS 128990)</name>
    <name type="common">Red band needle blight fungus</name>
    <name type="synonym">Mycosphaerella pini</name>
    <dbReference type="NCBI Taxonomy" id="675120"/>
    <lineage>
        <taxon>Eukaryota</taxon>
        <taxon>Fungi</taxon>
        <taxon>Dikarya</taxon>
        <taxon>Ascomycota</taxon>
        <taxon>Pezizomycotina</taxon>
        <taxon>Dothideomycetes</taxon>
        <taxon>Dothideomycetidae</taxon>
        <taxon>Mycosphaerellales</taxon>
        <taxon>Mycosphaerellaceae</taxon>
        <taxon>Dothistroma</taxon>
    </lineage>
</organism>
<dbReference type="AlphaFoldDB" id="N1PVC7"/>
<sequence>MMWEKINNVLGDATHRSIRGLPNVMSTAGIAFAPPSSCQRTGIKTFLSRTHAASRKLPVADSTIDDEMFFGSKGNGKADRLTRLGWKVKRSVKEPPRNVLPRMLDHGMRLISPTPPGNLLRAGIMKRGAGRLWQPQIPKDTP</sequence>
<name>N1PVC7_DOTSN</name>
<dbReference type="HOGENOM" id="CLU_1815739_0_0_1"/>
<proteinExistence type="predicted"/>
<evidence type="ECO:0000313" key="1">
    <source>
        <dbReference type="EMBL" id="EME47322.1"/>
    </source>
</evidence>
<protein>
    <submittedName>
        <fullName evidence="1">Uncharacterized protein</fullName>
    </submittedName>
</protein>
<dbReference type="EMBL" id="KB446536">
    <property type="protein sequence ID" value="EME47322.1"/>
    <property type="molecule type" value="Genomic_DNA"/>
</dbReference>
<reference evidence="1 2" key="2">
    <citation type="journal article" date="2012" name="PLoS Pathog.">
        <title>Diverse lifestyles and strategies of plant pathogenesis encoded in the genomes of eighteen Dothideomycetes fungi.</title>
        <authorList>
            <person name="Ohm R.A."/>
            <person name="Feau N."/>
            <person name="Henrissat B."/>
            <person name="Schoch C.L."/>
            <person name="Horwitz B.A."/>
            <person name="Barry K.W."/>
            <person name="Condon B.J."/>
            <person name="Copeland A.C."/>
            <person name="Dhillon B."/>
            <person name="Glaser F."/>
            <person name="Hesse C.N."/>
            <person name="Kosti I."/>
            <person name="LaButti K."/>
            <person name="Lindquist E.A."/>
            <person name="Lucas S."/>
            <person name="Salamov A.A."/>
            <person name="Bradshaw R.E."/>
            <person name="Ciuffetti L."/>
            <person name="Hamelin R.C."/>
            <person name="Kema G.H.J."/>
            <person name="Lawrence C."/>
            <person name="Scott J.A."/>
            <person name="Spatafora J.W."/>
            <person name="Turgeon B.G."/>
            <person name="de Wit P.J.G.M."/>
            <person name="Zhong S."/>
            <person name="Goodwin S.B."/>
            <person name="Grigoriev I.V."/>
        </authorList>
    </citation>
    <scope>NUCLEOTIDE SEQUENCE [LARGE SCALE GENOMIC DNA]</scope>
    <source>
        <strain evidence="2">NZE10 / CBS 128990</strain>
    </source>
</reference>
<reference evidence="2" key="1">
    <citation type="journal article" date="2012" name="PLoS Genet.">
        <title>The genomes of the fungal plant pathogens Cladosporium fulvum and Dothistroma septosporum reveal adaptation to different hosts and lifestyles but also signatures of common ancestry.</title>
        <authorList>
            <person name="de Wit P.J.G.M."/>
            <person name="van der Burgt A."/>
            <person name="Oekmen B."/>
            <person name="Stergiopoulos I."/>
            <person name="Abd-Elsalam K.A."/>
            <person name="Aerts A.L."/>
            <person name="Bahkali A.H."/>
            <person name="Beenen H.G."/>
            <person name="Chettri P."/>
            <person name="Cox M.P."/>
            <person name="Datema E."/>
            <person name="de Vries R.P."/>
            <person name="Dhillon B."/>
            <person name="Ganley A.R."/>
            <person name="Griffiths S.A."/>
            <person name="Guo Y."/>
            <person name="Hamelin R.C."/>
            <person name="Henrissat B."/>
            <person name="Kabir M.S."/>
            <person name="Jashni M.K."/>
            <person name="Kema G."/>
            <person name="Klaubauf S."/>
            <person name="Lapidus A."/>
            <person name="Levasseur A."/>
            <person name="Lindquist E."/>
            <person name="Mehrabi R."/>
            <person name="Ohm R.A."/>
            <person name="Owen T.J."/>
            <person name="Salamov A."/>
            <person name="Schwelm A."/>
            <person name="Schijlen E."/>
            <person name="Sun H."/>
            <person name="van den Burg H.A."/>
            <person name="van Ham R.C.H.J."/>
            <person name="Zhang S."/>
            <person name="Goodwin S.B."/>
            <person name="Grigoriev I.V."/>
            <person name="Collemare J."/>
            <person name="Bradshaw R.E."/>
        </authorList>
    </citation>
    <scope>NUCLEOTIDE SEQUENCE [LARGE SCALE GENOMIC DNA]</scope>
    <source>
        <strain evidence="2">NZE10 / CBS 128990</strain>
    </source>
</reference>